<dbReference type="InterPro" id="IPR000878">
    <property type="entry name" value="4pyrrol_Mease"/>
</dbReference>
<dbReference type="Gene3D" id="1.10.287.1080">
    <property type="entry name" value="MazG-like"/>
    <property type="match status" value="2"/>
</dbReference>
<protein>
    <submittedName>
        <fullName evidence="3">Tetrapyrrole methylase family protein/MazG family protein</fullName>
    </submittedName>
</protein>
<dbReference type="GO" id="GO:0046061">
    <property type="term" value="P:dATP catabolic process"/>
    <property type="evidence" value="ECO:0007669"/>
    <property type="project" value="TreeGrafter"/>
</dbReference>
<dbReference type="PANTHER" id="PTHR30522:SF0">
    <property type="entry name" value="NUCLEOSIDE TRIPHOSPHATE PYROPHOSPHOHYDROLASE"/>
    <property type="match status" value="1"/>
</dbReference>
<dbReference type="InterPro" id="IPR035013">
    <property type="entry name" value="YabN_N"/>
</dbReference>
<dbReference type="GO" id="GO:0006950">
    <property type="term" value="P:response to stress"/>
    <property type="evidence" value="ECO:0007669"/>
    <property type="project" value="UniProtKB-ARBA"/>
</dbReference>
<reference evidence="3" key="1">
    <citation type="submission" date="2020-10" db="EMBL/GenBank/DDBJ databases">
        <title>Genomic Encyclopedia of Type Strains, Phase IV (KMG-IV): sequencing the most valuable type-strain genomes for metagenomic binning, comparative biology and taxonomic classification.</title>
        <authorList>
            <person name="Goeker M."/>
        </authorList>
    </citation>
    <scope>NUCLEOTIDE SEQUENCE</scope>
    <source>
        <strain evidence="3">DSM 13886</strain>
    </source>
</reference>
<dbReference type="SUPFAM" id="SSF101386">
    <property type="entry name" value="all-alpha NTP pyrophosphatases"/>
    <property type="match status" value="2"/>
</dbReference>
<sequence>MNSITIIGLGAGDLDQLSLGTYRKLKAASHIVARTDQHPAVAELRAEGIEITSFDEIYENNDAFESVYEQIVEELLVMCQEKPVTYVVPGHPLVAERTVQLLVEKERAGIVALEIAGGNSFLDPIFAALRMDPIEGFQLLDGTELKRDAVNMTQHVLIGQVYDAFVASEVKLTLMDKYTYDHPVTIVTAAGSTGEKLRTVPLFELDRVTEIDNLTTVYVPPVMERENRLKDWATFREIIATLRAPDGCPWDQEQTHESLKRYLIEEAHELLEAIEQGDDEGIIEELGDVLLQVFLHAQIGEDDGYFGMEDILQAVSAKMIRRHPHVFGDTDVEDSEEVLRNWQEIKKSEKPQVESLLEGQERHTSSLLTSFNYQKEAAKVGFDWPTIDGAFEKFKEEWQEFRDEVENGTRQSQTDELGDVLFTIVNLSRFLKLSPEEAMIHANHKFKTRFSFVEKSVKEGQGDFNEYTLDELESFWQQAKGREKNYETR</sequence>
<dbReference type="GO" id="GO:0046076">
    <property type="term" value="P:dTTP catabolic process"/>
    <property type="evidence" value="ECO:0007669"/>
    <property type="project" value="TreeGrafter"/>
</dbReference>
<dbReference type="Pfam" id="PF00590">
    <property type="entry name" value="TP_methylase"/>
    <property type="match status" value="1"/>
</dbReference>
<dbReference type="PIRSF" id="PIRSF002845">
    <property type="entry name" value="Ttrprl_mtas_MazG"/>
    <property type="match status" value="1"/>
</dbReference>
<dbReference type="CDD" id="cd11723">
    <property type="entry name" value="YabN_N_like"/>
    <property type="match status" value="1"/>
</dbReference>
<dbReference type="GO" id="GO:0046052">
    <property type="term" value="P:UTP catabolic process"/>
    <property type="evidence" value="ECO:0007669"/>
    <property type="project" value="TreeGrafter"/>
</dbReference>
<dbReference type="InterPro" id="IPR048015">
    <property type="entry name" value="NTP-PPase_MazG-like_N"/>
</dbReference>
<dbReference type="CDD" id="cd11528">
    <property type="entry name" value="NTP-PPase_MazG_Nterm"/>
    <property type="match status" value="1"/>
</dbReference>
<dbReference type="InterPro" id="IPR014777">
    <property type="entry name" value="4pyrrole_Mease_sub1"/>
</dbReference>
<evidence type="ECO:0000259" key="1">
    <source>
        <dbReference type="Pfam" id="PF00590"/>
    </source>
</evidence>
<dbReference type="EMBL" id="JADBEL010000022">
    <property type="protein sequence ID" value="MBE1556163.1"/>
    <property type="molecule type" value="Genomic_DNA"/>
</dbReference>
<dbReference type="CDD" id="cd11529">
    <property type="entry name" value="NTP-PPase_MazG_Cterm"/>
    <property type="match status" value="1"/>
</dbReference>
<dbReference type="GO" id="GO:0032259">
    <property type="term" value="P:methylation"/>
    <property type="evidence" value="ECO:0007669"/>
    <property type="project" value="UniProtKB-KW"/>
</dbReference>
<gene>
    <name evidence="3" type="ORF">H4683_003284</name>
</gene>
<evidence type="ECO:0000259" key="2">
    <source>
        <dbReference type="Pfam" id="PF03819"/>
    </source>
</evidence>
<dbReference type="InterPro" id="IPR048011">
    <property type="entry name" value="NTP-PPase_MazG-like_C"/>
</dbReference>
<dbReference type="GO" id="GO:0046047">
    <property type="term" value="P:TTP catabolic process"/>
    <property type="evidence" value="ECO:0007669"/>
    <property type="project" value="TreeGrafter"/>
</dbReference>
<accession>A0A927MKA3</accession>
<feature type="domain" description="Tetrapyrrole methylase" evidence="1">
    <location>
        <begin position="4"/>
        <end position="205"/>
    </location>
</feature>
<proteinExistence type="predicted"/>
<dbReference type="GO" id="GO:0006203">
    <property type="term" value="P:dGTP catabolic process"/>
    <property type="evidence" value="ECO:0007669"/>
    <property type="project" value="TreeGrafter"/>
</dbReference>
<dbReference type="PANTHER" id="PTHR30522">
    <property type="entry name" value="NUCLEOSIDE TRIPHOSPHATE PYROPHOSPHOHYDROLASE"/>
    <property type="match status" value="1"/>
</dbReference>
<dbReference type="RefSeq" id="WP_192599832.1">
    <property type="nucleotide sequence ID" value="NZ_JADBEL010000022.1"/>
</dbReference>
<dbReference type="Pfam" id="PF03819">
    <property type="entry name" value="MazG"/>
    <property type="match status" value="2"/>
</dbReference>
<dbReference type="SUPFAM" id="SSF53790">
    <property type="entry name" value="Tetrapyrrole methylase"/>
    <property type="match status" value="1"/>
</dbReference>
<comment type="caution">
    <text evidence="3">The sequence shown here is derived from an EMBL/GenBank/DDBJ whole genome shotgun (WGS) entry which is preliminary data.</text>
</comment>
<feature type="domain" description="NTP pyrophosphohydrolase MazG-like" evidence="2">
    <location>
        <begin position="395"/>
        <end position="449"/>
    </location>
</feature>
<organism evidence="3 4">
    <name type="scientific">Sporosarcina limicola</name>
    <dbReference type="NCBI Taxonomy" id="34101"/>
    <lineage>
        <taxon>Bacteria</taxon>
        <taxon>Bacillati</taxon>
        <taxon>Bacillota</taxon>
        <taxon>Bacilli</taxon>
        <taxon>Bacillales</taxon>
        <taxon>Caryophanaceae</taxon>
        <taxon>Sporosarcina</taxon>
    </lineage>
</organism>
<dbReference type="FunFam" id="1.10.287.1080:FF:000001">
    <property type="entry name" value="Nucleoside triphosphate pyrophosphohydrolase"/>
    <property type="match status" value="1"/>
</dbReference>
<dbReference type="Gene3D" id="3.40.1010.10">
    <property type="entry name" value="Cobalt-precorrin-4 Transmethylase, Domain 1"/>
    <property type="match status" value="1"/>
</dbReference>
<dbReference type="InterPro" id="IPR011551">
    <property type="entry name" value="NTP_PyrPHydrolase_MazG"/>
</dbReference>
<feature type="domain" description="NTP pyrophosphohydrolase MazG-like" evidence="2">
    <location>
        <begin position="254"/>
        <end position="327"/>
    </location>
</feature>
<dbReference type="InterPro" id="IPR035996">
    <property type="entry name" value="4pyrrol_Methylase_sf"/>
</dbReference>
<dbReference type="GO" id="GO:0046081">
    <property type="term" value="P:dUTP catabolic process"/>
    <property type="evidence" value="ECO:0007669"/>
    <property type="project" value="TreeGrafter"/>
</dbReference>
<evidence type="ECO:0000313" key="4">
    <source>
        <dbReference type="Proteomes" id="UP000658225"/>
    </source>
</evidence>
<dbReference type="GO" id="GO:0047429">
    <property type="term" value="F:nucleoside triphosphate diphosphatase activity"/>
    <property type="evidence" value="ECO:0007669"/>
    <property type="project" value="InterPro"/>
</dbReference>
<dbReference type="Proteomes" id="UP000658225">
    <property type="component" value="Unassembled WGS sequence"/>
</dbReference>
<evidence type="ECO:0000313" key="3">
    <source>
        <dbReference type="EMBL" id="MBE1556163.1"/>
    </source>
</evidence>
<dbReference type="InterPro" id="IPR004518">
    <property type="entry name" value="MazG-like_dom"/>
</dbReference>
<keyword evidence="3" id="KW-0808">Transferase</keyword>
<dbReference type="InterPro" id="IPR024180">
    <property type="entry name" value="Tetrapyrrole_Mease/MazG_pred"/>
</dbReference>
<keyword evidence="4" id="KW-1185">Reference proteome</keyword>
<dbReference type="AlphaFoldDB" id="A0A927MKA3"/>
<dbReference type="NCBIfam" id="NF007113">
    <property type="entry name" value="PRK09562.1"/>
    <property type="match status" value="1"/>
</dbReference>
<dbReference type="NCBIfam" id="TIGR00444">
    <property type="entry name" value="mazG"/>
    <property type="match status" value="1"/>
</dbReference>
<name>A0A927MKA3_9BACL</name>
<keyword evidence="3" id="KW-0489">Methyltransferase</keyword>
<dbReference type="GO" id="GO:0008168">
    <property type="term" value="F:methyltransferase activity"/>
    <property type="evidence" value="ECO:0007669"/>
    <property type="project" value="UniProtKB-KW"/>
</dbReference>